<evidence type="ECO:0000256" key="1">
    <source>
        <dbReference type="SAM" id="Phobius"/>
    </source>
</evidence>
<keyword evidence="1" id="KW-1133">Transmembrane helix</keyword>
<sequence>MNPSSEILYSQPNQMPMLSPMLAPTLAPMMSEMPPQNTCDINFPLIKAHMTDFQNYSQQYSQQHPIPLDKNINIGLLMDNNYYKLTNQLVDDVTSINMNKLKCMGNNDRNTICKAYDMSMQTQGSSQLDDLSNVLDKYTVPLQKLVSWINNTSTDYVRYCGGNTTQIDKLKKIINRLNIITNNVDSCPTINNANIGLFTTNSSSCISLCILLIVVIGLVVYKSK</sequence>
<feature type="transmembrane region" description="Helical" evidence="1">
    <location>
        <begin position="195"/>
        <end position="221"/>
    </location>
</feature>
<keyword evidence="1" id="KW-0812">Transmembrane</keyword>
<name>A0A1V0SJS9_9VIRU</name>
<reference evidence="2" key="1">
    <citation type="journal article" date="2017" name="Science">
        <title>Giant viruses with an expanded complement of translation system components.</title>
        <authorList>
            <person name="Schulz F."/>
            <person name="Yutin N."/>
            <person name="Ivanova N.N."/>
            <person name="Ortega D.R."/>
            <person name="Lee T.K."/>
            <person name="Vierheilig J."/>
            <person name="Daims H."/>
            <person name="Horn M."/>
            <person name="Wagner M."/>
            <person name="Jensen G.J."/>
            <person name="Kyrpides N.C."/>
            <person name="Koonin E.V."/>
            <person name="Woyke T."/>
        </authorList>
    </citation>
    <scope>NUCLEOTIDE SEQUENCE</scope>
    <source>
        <strain evidence="2">KNV1</strain>
    </source>
</reference>
<protein>
    <submittedName>
        <fullName evidence="2">Uncharacterized protein</fullName>
    </submittedName>
</protein>
<evidence type="ECO:0000313" key="2">
    <source>
        <dbReference type="EMBL" id="ARF11894.1"/>
    </source>
</evidence>
<keyword evidence="1" id="KW-0472">Membrane</keyword>
<organism evidence="2">
    <name type="scientific">Klosneuvirus KNV1</name>
    <dbReference type="NCBI Taxonomy" id="1977640"/>
    <lineage>
        <taxon>Viruses</taxon>
        <taxon>Varidnaviria</taxon>
        <taxon>Bamfordvirae</taxon>
        <taxon>Nucleocytoviricota</taxon>
        <taxon>Megaviricetes</taxon>
        <taxon>Imitervirales</taxon>
        <taxon>Mimiviridae</taxon>
        <taxon>Klosneuvirinae</taxon>
        <taxon>Klosneuvirus</taxon>
    </lineage>
</organism>
<gene>
    <name evidence="2" type="ORF">Klosneuvirus_3_29</name>
</gene>
<dbReference type="EMBL" id="KY684110">
    <property type="protein sequence ID" value="ARF11894.1"/>
    <property type="molecule type" value="Genomic_DNA"/>
</dbReference>
<accession>A0A1V0SJS9</accession>
<proteinExistence type="predicted"/>